<evidence type="ECO:0000256" key="4">
    <source>
        <dbReference type="ARBA" id="ARBA00023136"/>
    </source>
</evidence>
<dbReference type="InParanoid" id="A0A0H2RZJ8"/>
<evidence type="ECO:0000256" key="2">
    <source>
        <dbReference type="ARBA" id="ARBA00022692"/>
    </source>
</evidence>
<dbReference type="PROSITE" id="PS00194">
    <property type="entry name" value="THIOREDOXIN_1"/>
    <property type="match status" value="1"/>
</dbReference>
<dbReference type="FunCoup" id="A0A0H2RZJ8">
    <property type="interactions" value="268"/>
</dbReference>
<comment type="function">
    <text evidence="5">Probable disulfide isomerase, which participates in the folding of proteins containing disulfide bonds. May act as a dithiol oxidase. Acts as a regulator of endoplasmic reticulum-mitochondria contact sites via its ability to regulate redox signals.</text>
</comment>
<feature type="transmembrane region" description="Helical" evidence="6">
    <location>
        <begin position="546"/>
        <end position="567"/>
    </location>
</feature>
<dbReference type="PRINTS" id="PR00421">
    <property type="entry name" value="THIOREDOXIN"/>
</dbReference>
<dbReference type="InterPro" id="IPR052250">
    <property type="entry name" value="PDI_TMX3"/>
</dbReference>
<sequence length="595" mass="66145">MRLLPSFEMVAKLPFGILWTSLALAATRALPVGSVELKLLTLDDFDSTIAKGVWFVEHFSPYCPHCKHFAPTWEKLVEHYESMESPGVQLAQVDCAANGDLCHRNEIKGYPQMNLYRDGEFVEQFKGARDMEKLTAFLDSRADVPVIQERVDEDIILETSANAQGTVLSLTPSNFESVVAQGPTFIKFFAPWCGHCKKLAPLWIQLAAHMKGRLAIAEVDCEAHGSLCKAHGVQGYPSLAFFNGGSSSHKTEYNGGRKLEQLKNFAEKAVAPAVAEVRTDEQLDEYIREYPVLYLFLHAPADERALKQVKHASHLLLGSPLILTSSLQTLRSRFQVPSSFNSHPVLLAIKDAVPGTYTSIFQFPASSASDADSELLSSWLLSNRLPTFLELNQDNFQQVMNAPQQPLVVLVAAMPSQVPEVSALMSDSANGWRGRIQRARNGNGDMPSRDVIFTWMDAERWASWMKSMYGIKGAHVPAVVITDHQNLIYYDNDVHGHKIGVTKDSILESVDGVLQGRVKAKHSENIVERFTRYLNNSLTSLENRVIAHPIMSLMIGVSIVVAFVLAIRRVIASDVQQFSNGYDYSKVPKSQGRLD</sequence>
<dbReference type="AlphaFoldDB" id="A0A0H2RZJ8"/>
<dbReference type="SUPFAM" id="SSF52833">
    <property type="entry name" value="Thioredoxin-like"/>
    <property type="match status" value="3"/>
</dbReference>
<comment type="subcellular location">
    <subcellularLocation>
        <location evidence="1">Endoplasmic reticulum membrane</location>
        <topology evidence="1">Single-pass membrane protein</topology>
    </subcellularLocation>
</comment>
<dbReference type="Pfam" id="PF00085">
    <property type="entry name" value="Thioredoxin"/>
    <property type="match status" value="2"/>
</dbReference>
<evidence type="ECO:0000313" key="8">
    <source>
        <dbReference type="EMBL" id="KLO17510.1"/>
    </source>
</evidence>
<evidence type="ECO:0000256" key="5">
    <source>
        <dbReference type="ARBA" id="ARBA00045246"/>
    </source>
</evidence>
<dbReference type="STRING" id="27342.A0A0H2RZJ8"/>
<dbReference type="Gene3D" id="3.40.30.10">
    <property type="entry name" value="Glutaredoxin"/>
    <property type="match status" value="3"/>
</dbReference>
<name>A0A0H2RZJ8_9AGAM</name>
<evidence type="ECO:0000256" key="1">
    <source>
        <dbReference type="ARBA" id="ARBA00004389"/>
    </source>
</evidence>
<feature type="domain" description="Thioredoxin" evidence="7">
    <location>
        <begin position="1"/>
        <end position="143"/>
    </location>
</feature>
<keyword evidence="2 6" id="KW-0812">Transmembrane</keyword>
<keyword evidence="4 6" id="KW-0472">Membrane</keyword>
<dbReference type="PROSITE" id="PS51352">
    <property type="entry name" value="THIOREDOXIN_2"/>
    <property type="match status" value="2"/>
</dbReference>
<accession>A0A0H2RZJ8</accession>
<evidence type="ECO:0000256" key="6">
    <source>
        <dbReference type="SAM" id="Phobius"/>
    </source>
</evidence>
<dbReference type="Pfam" id="PF13848">
    <property type="entry name" value="Thioredoxin_6"/>
    <property type="match status" value="1"/>
</dbReference>
<evidence type="ECO:0000259" key="7">
    <source>
        <dbReference type="PROSITE" id="PS51352"/>
    </source>
</evidence>
<keyword evidence="9" id="KW-1185">Reference proteome</keyword>
<gene>
    <name evidence="8" type="ORF">SCHPADRAFT_868044</name>
</gene>
<dbReference type="EMBL" id="KQ085904">
    <property type="protein sequence ID" value="KLO17510.1"/>
    <property type="molecule type" value="Genomic_DNA"/>
</dbReference>
<dbReference type="PANTHER" id="PTHR46426:SF1">
    <property type="entry name" value="PROTEIN DISULFIDE-ISOMERASE TMX3"/>
    <property type="match status" value="1"/>
</dbReference>
<evidence type="ECO:0000313" key="9">
    <source>
        <dbReference type="Proteomes" id="UP000053477"/>
    </source>
</evidence>
<dbReference type="PANTHER" id="PTHR46426">
    <property type="entry name" value="PROTEIN DISULFIDE-ISOMERASE TMX3"/>
    <property type="match status" value="1"/>
</dbReference>
<dbReference type="GO" id="GO:0005789">
    <property type="term" value="C:endoplasmic reticulum membrane"/>
    <property type="evidence" value="ECO:0007669"/>
    <property type="project" value="UniProtKB-SubCell"/>
</dbReference>
<protein>
    <submittedName>
        <fullName evidence="8">Thioredoxin-domain-containing protein</fullName>
    </submittedName>
</protein>
<keyword evidence="3 6" id="KW-1133">Transmembrane helix</keyword>
<evidence type="ECO:0000256" key="3">
    <source>
        <dbReference type="ARBA" id="ARBA00022989"/>
    </source>
</evidence>
<dbReference type="OrthoDB" id="72053at2759"/>
<dbReference type="InterPro" id="IPR013766">
    <property type="entry name" value="Thioredoxin_domain"/>
</dbReference>
<proteinExistence type="predicted"/>
<reference evidence="8 9" key="1">
    <citation type="submission" date="2015-04" db="EMBL/GenBank/DDBJ databases">
        <title>Complete genome sequence of Schizopora paradoxa KUC8140, a cosmopolitan wood degrader in East Asia.</title>
        <authorList>
            <consortium name="DOE Joint Genome Institute"/>
            <person name="Min B."/>
            <person name="Park H."/>
            <person name="Jang Y."/>
            <person name="Kim J.-J."/>
            <person name="Kim K.H."/>
            <person name="Pangilinan J."/>
            <person name="Lipzen A."/>
            <person name="Riley R."/>
            <person name="Grigoriev I.V."/>
            <person name="Spatafora J.W."/>
            <person name="Choi I.-G."/>
        </authorList>
    </citation>
    <scope>NUCLEOTIDE SEQUENCE [LARGE SCALE GENOMIC DNA]</scope>
    <source>
        <strain evidence="8 9">KUC8140</strain>
    </source>
</reference>
<dbReference type="Proteomes" id="UP000053477">
    <property type="component" value="Unassembled WGS sequence"/>
</dbReference>
<organism evidence="8 9">
    <name type="scientific">Schizopora paradoxa</name>
    <dbReference type="NCBI Taxonomy" id="27342"/>
    <lineage>
        <taxon>Eukaryota</taxon>
        <taxon>Fungi</taxon>
        <taxon>Dikarya</taxon>
        <taxon>Basidiomycota</taxon>
        <taxon>Agaricomycotina</taxon>
        <taxon>Agaricomycetes</taxon>
        <taxon>Hymenochaetales</taxon>
        <taxon>Schizoporaceae</taxon>
        <taxon>Schizopora</taxon>
    </lineage>
</organism>
<dbReference type="InterPro" id="IPR036249">
    <property type="entry name" value="Thioredoxin-like_sf"/>
</dbReference>
<feature type="domain" description="Thioredoxin" evidence="7">
    <location>
        <begin position="149"/>
        <end position="271"/>
    </location>
</feature>
<dbReference type="InterPro" id="IPR017937">
    <property type="entry name" value="Thioredoxin_CS"/>
</dbReference>